<dbReference type="KEGG" id="vg:77924255"/>
<feature type="region of interest" description="Disordered" evidence="1">
    <location>
        <begin position="1"/>
        <end position="25"/>
    </location>
</feature>
<evidence type="ECO:0000313" key="3">
    <source>
        <dbReference type="Proteomes" id="UP000400849"/>
    </source>
</evidence>
<keyword evidence="3" id="KW-1185">Reference proteome</keyword>
<dbReference type="RefSeq" id="YP_010648796.1">
    <property type="nucleotide sequence ID" value="NC_070762.1"/>
</dbReference>
<reference evidence="2 3" key="1">
    <citation type="submission" date="2019-09" db="EMBL/GenBank/DDBJ databases">
        <authorList>
            <person name="Christie C.A."/>
            <person name="Diallo A.S."/>
            <person name="Dixon Z."/>
            <person name="McIntosh P.M."/>
            <person name="Murthy K.H."/>
            <person name="Rosen M.G."/>
            <person name="Simpson L.M."/>
            <person name="Koustas K."/>
            <person name="Fogarty M.P."/>
            <person name="Molloy S.D."/>
            <person name="Garlena R.A."/>
            <person name="Russell D.A."/>
            <person name="Pope W.H."/>
            <person name="Jacobs-Sera D."/>
            <person name="Hatfull G.F."/>
        </authorList>
    </citation>
    <scope>NUCLEOTIDE SEQUENCE [LARGE SCALE GENOMIC DNA]</scope>
</reference>
<gene>
    <name evidence="2" type="primary">87</name>
    <name evidence="2" type="ORF">SEA_SIXAMA_87</name>
</gene>
<evidence type="ECO:0000313" key="2">
    <source>
        <dbReference type="EMBL" id="QGF20266.1"/>
    </source>
</evidence>
<dbReference type="Proteomes" id="UP000400849">
    <property type="component" value="Segment"/>
</dbReference>
<organism evidence="2 3">
    <name type="scientific">Gordonia phage Sixama</name>
    <dbReference type="NCBI Taxonomy" id="2653271"/>
    <lineage>
        <taxon>Viruses</taxon>
        <taxon>Duplodnaviria</taxon>
        <taxon>Heunggongvirae</taxon>
        <taxon>Uroviricota</taxon>
        <taxon>Caudoviricetes</taxon>
        <taxon>Sixamavirus</taxon>
        <taxon>Sixamavirus sixama</taxon>
    </lineage>
</organism>
<sequence>MPMFKRKPRQQVPLEKSPMPAPRDPRLLVVTDSRGVEVLVFDINDEGTPTLEWRQDSREVIRQLRGALLISARP</sequence>
<evidence type="ECO:0000256" key="1">
    <source>
        <dbReference type="SAM" id="MobiDB-lite"/>
    </source>
</evidence>
<dbReference type="EMBL" id="MN484601">
    <property type="protein sequence ID" value="QGF20266.1"/>
    <property type="molecule type" value="Genomic_DNA"/>
</dbReference>
<proteinExistence type="predicted"/>
<name>A0A5Q2F814_9CAUD</name>
<dbReference type="GeneID" id="77924255"/>
<protein>
    <submittedName>
        <fullName evidence="2">Uncharacterized protein</fullName>
    </submittedName>
</protein>
<accession>A0A5Q2F814</accession>